<dbReference type="Pfam" id="PF07751">
    <property type="entry name" value="Abi_2"/>
    <property type="match status" value="1"/>
</dbReference>
<dbReference type="AlphaFoldDB" id="A0A9D1IQ66"/>
<evidence type="ECO:0000313" key="2">
    <source>
        <dbReference type="Proteomes" id="UP000824074"/>
    </source>
</evidence>
<reference evidence="1" key="2">
    <citation type="journal article" date="2021" name="PeerJ">
        <title>Extensive microbial diversity within the chicken gut microbiome revealed by metagenomics and culture.</title>
        <authorList>
            <person name="Gilroy R."/>
            <person name="Ravi A."/>
            <person name="Getino M."/>
            <person name="Pursley I."/>
            <person name="Horton D.L."/>
            <person name="Alikhan N.F."/>
            <person name="Baker D."/>
            <person name="Gharbi K."/>
            <person name="Hall N."/>
            <person name="Watson M."/>
            <person name="Adriaenssens E.M."/>
            <person name="Foster-Nyarko E."/>
            <person name="Jarju S."/>
            <person name="Secka A."/>
            <person name="Antonio M."/>
            <person name="Oren A."/>
            <person name="Chaudhuri R.R."/>
            <person name="La Ragione R."/>
            <person name="Hildebrand F."/>
            <person name="Pallen M.J."/>
        </authorList>
    </citation>
    <scope>NUCLEOTIDE SEQUENCE</scope>
    <source>
        <strain evidence="1">CHK193-30670</strain>
    </source>
</reference>
<dbReference type="InterPro" id="IPR011664">
    <property type="entry name" value="Abi_system_AbiD/AbiF-like"/>
</dbReference>
<accession>A0A9D1IQ66</accession>
<protein>
    <submittedName>
        <fullName evidence="1">Abi family protein</fullName>
    </submittedName>
</protein>
<dbReference type="Proteomes" id="UP000824074">
    <property type="component" value="Unassembled WGS sequence"/>
</dbReference>
<dbReference type="EMBL" id="DVMT01000028">
    <property type="protein sequence ID" value="HIU40192.1"/>
    <property type="molecule type" value="Genomic_DNA"/>
</dbReference>
<reference evidence="1" key="1">
    <citation type="submission" date="2020-10" db="EMBL/GenBank/DDBJ databases">
        <authorList>
            <person name="Gilroy R."/>
        </authorList>
    </citation>
    <scope>NUCLEOTIDE SEQUENCE</scope>
    <source>
        <strain evidence="1">CHK193-30670</strain>
    </source>
</reference>
<comment type="caution">
    <text evidence="1">The sequence shown here is derived from an EMBL/GenBank/DDBJ whole genome shotgun (WGS) entry which is preliminary data.</text>
</comment>
<organism evidence="1 2">
    <name type="scientific">Candidatus Aphodocola excrementigallinarum</name>
    <dbReference type="NCBI Taxonomy" id="2840670"/>
    <lineage>
        <taxon>Bacteria</taxon>
        <taxon>Bacillati</taxon>
        <taxon>Bacillota</taxon>
        <taxon>Bacilli</taxon>
        <taxon>Candidatus Aphodocola</taxon>
    </lineage>
</organism>
<evidence type="ECO:0000313" key="1">
    <source>
        <dbReference type="EMBL" id="HIU40192.1"/>
    </source>
</evidence>
<gene>
    <name evidence="1" type="ORF">IAB68_02685</name>
</gene>
<proteinExistence type="predicted"/>
<name>A0A9D1IQ66_9FIRM</name>
<sequence>MKTKEFKTLDEQVEILKNKGLTINDVDKTKSLLLRENYFFINGYRHVFLKSDKQRVFIKGSTFDELYAVFQFDRSFRNVLFKNLLIVENNLKSIISYRLSKKYGIREKDYLKPSNFSQDIKKVRQVNDVLNKIKRQIKLNGRQHSATLHYLSNYGYVPLWILVKLLSFGMINELYSILKPEDKLSVAEYYNLDVETLGIYISLLSNYRNLCAHEDIVYEHRTQKEIPDTRYHRELDIPMMNDEYIYGKNDIFAVVIMLKYMLTESDFTDFVNEVSYDLSLLDGRVSSVPQSKILDRMGFPENWEEISKIK</sequence>